<feature type="transmembrane region" description="Helical" evidence="8">
    <location>
        <begin position="189"/>
        <end position="213"/>
    </location>
</feature>
<name>A0A5C0SF62_CRATE</name>
<evidence type="ECO:0000313" key="9">
    <source>
        <dbReference type="EMBL" id="QEK13275.1"/>
    </source>
</evidence>
<feature type="transmembrane region" description="Helical" evidence="8">
    <location>
        <begin position="12"/>
        <end position="33"/>
    </location>
</feature>
<evidence type="ECO:0000256" key="4">
    <source>
        <dbReference type="ARBA" id="ARBA00022544"/>
    </source>
</evidence>
<evidence type="ECO:0000313" key="10">
    <source>
        <dbReference type="Proteomes" id="UP000324646"/>
    </source>
</evidence>
<sequence length="372" mass="41556">MVSRMNRNNDKISSFQLGLILAVNMVGVGILTLPRTITEAVGPDGWIVLCITILIVFCLTLFMTKLTRKFPQETVVEFSTTLIGKPLGLIISIGFCIYFIIISAAEVRVFGEIAKEYLLFNTPIEVLIITLLATAAYLVRSGIEPIARMAQIVFPIVTCIAIVLILPVLPEIDMTNLLPFFHTPILKILKAIPITFFSFIGIEVLMVFSAFVVDLRNITKHAFMSVGMVGAIYMFIIIVTVARFGIIESTHIIWPSIELFKTVDLPGAFIENIQVFVIAMWIFSVFMTLVVLYFGASLILSRVLKSREQNYFVLPILPIIYYISLIPDNIAQVNDYIDLLSNYLGSFYVIILPLLLLGVSIFRKKKGGKKGA</sequence>
<keyword evidence="5 8" id="KW-0812">Transmembrane</keyword>
<feature type="transmembrane region" description="Helical" evidence="8">
    <location>
        <begin position="87"/>
        <end position="105"/>
    </location>
</feature>
<dbReference type="AlphaFoldDB" id="A0A5C0SF62"/>
<keyword evidence="3" id="KW-0813">Transport</keyword>
<feature type="transmembrane region" description="Helical" evidence="8">
    <location>
        <begin position="117"/>
        <end position="139"/>
    </location>
</feature>
<dbReference type="InterPro" id="IPR004761">
    <property type="entry name" value="Spore_GerAB"/>
</dbReference>
<gene>
    <name evidence="9" type="ORF">FQB35_13900</name>
</gene>
<evidence type="ECO:0000256" key="1">
    <source>
        <dbReference type="ARBA" id="ARBA00004141"/>
    </source>
</evidence>
<feature type="transmembrane region" description="Helical" evidence="8">
    <location>
        <begin position="273"/>
        <end position="300"/>
    </location>
</feature>
<dbReference type="NCBIfam" id="TIGR00912">
    <property type="entry name" value="2A0309"/>
    <property type="match status" value="1"/>
</dbReference>
<comment type="subcellular location">
    <subcellularLocation>
        <location evidence="1">Membrane</location>
        <topology evidence="1">Multi-pass membrane protein</topology>
    </subcellularLocation>
</comment>
<evidence type="ECO:0000256" key="8">
    <source>
        <dbReference type="SAM" id="Phobius"/>
    </source>
</evidence>
<keyword evidence="4" id="KW-0309">Germination</keyword>
<proteinExistence type="inferred from homology"/>
<dbReference type="GO" id="GO:0009847">
    <property type="term" value="P:spore germination"/>
    <property type="evidence" value="ECO:0007669"/>
    <property type="project" value="InterPro"/>
</dbReference>
<organism evidence="9 10">
    <name type="scientific">Crassaminicella thermophila</name>
    <dbReference type="NCBI Taxonomy" id="2599308"/>
    <lineage>
        <taxon>Bacteria</taxon>
        <taxon>Bacillati</taxon>
        <taxon>Bacillota</taxon>
        <taxon>Clostridia</taxon>
        <taxon>Eubacteriales</taxon>
        <taxon>Clostridiaceae</taxon>
        <taxon>Crassaminicella</taxon>
    </lineage>
</organism>
<dbReference type="Proteomes" id="UP000324646">
    <property type="component" value="Chromosome"/>
</dbReference>
<keyword evidence="10" id="KW-1185">Reference proteome</keyword>
<evidence type="ECO:0000256" key="2">
    <source>
        <dbReference type="ARBA" id="ARBA00007998"/>
    </source>
</evidence>
<dbReference type="PANTHER" id="PTHR34975:SF2">
    <property type="entry name" value="SPORE GERMINATION PROTEIN A2"/>
    <property type="match status" value="1"/>
</dbReference>
<reference evidence="9 10" key="1">
    <citation type="submission" date="2019-07" db="EMBL/GenBank/DDBJ databases">
        <title>Complete genome of Crassaminicella thermophila SY095.</title>
        <authorList>
            <person name="Li X."/>
        </authorList>
    </citation>
    <scope>NUCLEOTIDE SEQUENCE [LARGE SCALE GENOMIC DNA]</scope>
    <source>
        <strain evidence="9 10">SY095</strain>
    </source>
</reference>
<accession>A0A5C0SF62</accession>
<evidence type="ECO:0000256" key="6">
    <source>
        <dbReference type="ARBA" id="ARBA00022989"/>
    </source>
</evidence>
<feature type="transmembrane region" description="Helical" evidence="8">
    <location>
        <begin position="45"/>
        <end position="66"/>
    </location>
</feature>
<evidence type="ECO:0000256" key="3">
    <source>
        <dbReference type="ARBA" id="ARBA00022448"/>
    </source>
</evidence>
<feature type="transmembrane region" description="Helical" evidence="8">
    <location>
        <begin position="225"/>
        <end position="246"/>
    </location>
</feature>
<dbReference type="Gene3D" id="1.20.1740.10">
    <property type="entry name" value="Amino acid/polyamine transporter I"/>
    <property type="match status" value="1"/>
</dbReference>
<keyword evidence="6 8" id="KW-1133">Transmembrane helix</keyword>
<dbReference type="PANTHER" id="PTHR34975">
    <property type="entry name" value="SPORE GERMINATION PROTEIN A2"/>
    <property type="match status" value="1"/>
</dbReference>
<comment type="similarity">
    <text evidence="2">Belongs to the amino acid-polyamine-organocation (APC) superfamily. Spore germination protein (SGP) (TC 2.A.3.9) family.</text>
</comment>
<dbReference type="KEGG" id="crs:FQB35_13900"/>
<feature type="transmembrane region" description="Helical" evidence="8">
    <location>
        <begin position="151"/>
        <end position="169"/>
    </location>
</feature>
<evidence type="ECO:0000256" key="5">
    <source>
        <dbReference type="ARBA" id="ARBA00022692"/>
    </source>
</evidence>
<dbReference type="GO" id="GO:0016020">
    <property type="term" value="C:membrane"/>
    <property type="evidence" value="ECO:0007669"/>
    <property type="project" value="UniProtKB-SubCell"/>
</dbReference>
<dbReference type="EMBL" id="CP042243">
    <property type="protein sequence ID" value="QEK13275.1"/>
    <property type="molecule type" value="Genomic_DNA"/>
</dbReference>
<keyword evidence="7 8" id="KW-0472">Membrane</keyword>
<feature type="transmembrane region" description="Helical" evidence="8">
    <location>
        <begin position="312"/>
        <end position="331"/>
    </location>
</feature>
<dbReference type="OrthoDB" id="2716906at2"/>
<dbReference type="Pfam" id="PF03845">
    <property type="entry name" value="Spore_permease"/>
    <property type="match status" value="1"/>
</dbReference>
<evidence type="ECO:0000256" key="7">
    <source>
        <dbReference type="ARBA" id="ARBA00023136"/>
    </source>
</evidence>
<feature type="transmembrane region" description="Helical" evidence="8">
    <location>
        <begin position="343"/>
        <end position="362"/>
    </location>
</feature>
<protein>
    <submittedName>
        <fullName evidence="9">GerAB/ArcD/ProY family transporter</fullName>
    </submittedName>
</protein>